<evidence type="ECO:0000313" key="7">
    <source>
        <dbReference type="Proteomes" id="UP000013165"/>
    </source>
</evidence>
<evidence type="ECO:0000259" key="5">
    <source>
        <dbReference type="PROSITE" id="PS50977"/>
    </source>
</evidence>
<dbReference type="RefSeq" id="WP_004580464.1">
    <property type="nucleotide sequence ID" value="NZ_AP028878.1"/>
</dbReference>
<feature type="DNA-binding region" description="H-T-H motif" evidence="4">
    <location>
        <begin position="36"/>
        <end position="55"/>
    </location>
</feature>
<keyword evidence="3" id="KW-0804">Transcription</keyword>
<sequence length="212" mass="24344">MSDLQKRREREKQQRQDDILDAAEKMFREKGYDRTSMDEIARTASLSRALLYVYFKDKAAIQRGIMLRAAERLRERFRAALDSEETGLQKIMAIGESYYRFWEEEPDYFEALTKATTAMQDADDQEAKVMIGCELESMQLMVEALDAGLRDGSISTEQVTDPFQTALYLRGALHGVIMMCQQEMGEDGPLAKYPSDALIKHTMEMLVRSIRA</sequence>
<dbReference type="PATRIC" id="fig|626887.3.peg.2506"/>
<reference evidence="6 7" key="1">
    <citation type="journal article" date="2013" name="Genome Announc.">
        <title>Genome Sequence of the Polycyclic Aromatic Hydrocarbon-Degrading Bacterium Strain Marinobacter nanhaiticus D15-8WT.</title>
        <authorList>
            <person name="Cui Z."/>
            <person name="Gao W."/>
            <person name="Li Q."/>
            <person name="Xu G."/>
            <person name="Zheng L."/>
        </authorList>
    </citation>
    <scope>NUCLEOTIDE SEQUENCE [LARGE SCALE GENOMIC DNA]</scope>
    <source>
        <strain evidence="6 7">D15-8W</strain>
    </source>
</reference>
<keyword evidence="7" id="KW-1185">Reference proteome</keyword>
<proteinExistence type="predicted"/>
<dbReference type="InterPro" id="IPR001647">
    <property type="entry name" value="HTH_TetR"/>
</dbReference>
<feature type="domain" description="HTH tetR-type" evidence="5">
    <location>
        <begin position="13"/>
        <end position="73"/>
    </location>
</feature>
<dbReference type="PRINTS" id="PR00455">
    <property type="entry name" value="HTHTETR"/>
</dbReference>
<dbReference type="FunFam" id="1.10.10.60:FF:000141">
    <property type="entry name" value="TetR family transcriptional regulator"/>
    <property type="match status" value="1"/>
</dbReference>
<dbReference type="PANTHER" id="PTHR47506">
    <property type="entry name" value="TRANSCRIPTIONAL REGULATORY PROTEIN"/>
    <property type="match status" value="1"/>
</dbReference>
<evidence type="ECO:0000256" key="3">
    <source>
        <dbReference type="ARBA" id="ARBA00023163"/>
    </source>
</evidence>
<dbReference type="GO" id="GO:0003677">
    <property type="term" value="F:DNA binding"/>
    <property type="evidence" value="ECO:0007669"/>
    <property type="project" value="UniProtKB-UniRule"/>
</dbReference>
<protein>
    <submittedName>
        <fullName evidence="6">TetR/AcrR family transcriptional regulator</fullName>
    </submittedName>
</protein>
<evidence type="ECO:0000256" key="4">
    <source>
        <dbReference type="PROSITE-ProRule" id="PRU00335"/>
    </source>
</evidence>
<dbReference type="OrthoDB" id="270177at2"/>
<dbReference type="SUPFAM" id="SSF48498">
    <property type="entry name" value="Tetracyclin repressor-like, C-terminal domain"/>
    <property type="match status" value="1"/>
</dbReference>
<dbReference type="eggNOG" id="COG1309">
    <property type="taxonomic scope" value="Bacteria"/>
</dbReference>
<keyword evidence="1" id="KW-0805">Transcription regulation</keyword>
<dbReference type="SUPFAM" id="SSF46689">
    <property type="entry name" value="Homeodomain-like"/>
    <property type="match status" value="1"/>
</dbReference>
<gene>
    <name evidence="6" type="ORF">J057_12516</name>
</gene>
<dbReference type="InterPro" id="IPR023772">
    <property type="entry name" value="DNA-bd_HTH_TetR-type_CS"/>
</dbReference>
<dbReference type="HOGENOM" id="CLU_069356_12_1_6"/>
<dbReference type="STRING" id="626887.J057_12516"/>
<organism evidence="6 7">
    <name type="scientific">Marinobacter nanhaiticus D15-8W</name>
    <dbReference type="NCBI Taxonomy" id="626887"/>
    <lineage>
        <taxon>Bacteria</taxon>
        <taxon>Pseudomonadati</taxon>
        <taxon>Pseudomonadota</taxon>
        <taxon>Gammaproteobacteria</taxon>
        <taxon>Pseudomonadales</taxon>
        <taxon>Marinobacteraceae</taxon>
        <taxon>Marinobacter</taxon>
    </lineage>
</organism>
<dbReference type="Pfam" id="PF00440">
    <property type="entry name" value="TetR_N"/>
    <property type="match status" value="1"/>
</dbReference>
<name>N6X543_9GAMM</name>
<dbReference type="AlphaFoldDB" id="N6X543"/>
<dbReference type="Gene3D" id="1.10.10.60">
    <property type="entry name" value="Homeodomain-like"/>
    <property type="match status" value="1"/>
</dbReference>
<evidence type="ECO:0000256" key="1">
    <source>
        <dbReference type="ARBA" id="ARBA00023015"/>
    </source>
</evidence>
<comment type="caution">
    <text evidence="6">The sequence shown here is derived from an EMBL/GenBank/DDBJ whole genome shotgun (WGS) entry which is preliminary data.</text>
</comment>
<dbReference type="InterPro" id="IPR009057">
    <property type="entry name" value="Homeodomain-like_sf"/>
</dbReference>
<dbReference type="Gene3D" id="1.10.357.10">
    <property type="entry name" value="Tetracycline Repressor, domain 2"/>
    <property type="match status" value="1"/>
</dbReference>
<dbReference type="PROSITE" id="PS50977">
    <property type="entry name" value="HTH_TETR_2"/>
    <property type="match status" value="1"/>
</dbReference>
<accession>N6X543</accession>
<evidence type="ECO:0000313" key="6">
    <source>
        <dbReference type="EMBL" id="ENO16178.1"/>
    </source>
</evidence>
<dbReference type="Proteomes" id="UP000013165">
    <property type="component" value="Unassembled WGS sequence"/>
</dbReference>
<dbReference type="PROSITE" id="PS01081">
    <property type="entry name" value="HTH_TETR_1"/>
    <property type="match status" value="1"/>
</dbReference>
<keyword evidence="2 4" id="KW-0238">DNA-binding</keyword>
<dbReference type="InterPro" id="IPR036271">
    <property type="entry name" value="Tet_transcr_reg_TetR-rel_C_sf"/>
</dbReference>
<dbReference type="PANTHER" id="PTHR47506:SF1">
    <property type="entry name" value="HTH-TYPE TRANSCRIPTIONAL REGULATOR YJDC"/>
    <property type="match status" value="1"/>
</dbReference>
<dbReference type="EMBL" id="APLQ01000011">
    <property type="protein sequence ID" value="ENO16178.1"/>
    <property type="molecule type" value="Genomic_DNA"/>
</dbReference>
<evidence type="ECO:0000256" key="2">
    <source>
        <dbReference type="ARBA" id="ARBA00023125"/>
    </source>
</evidence>